<dbReference type="InterPro" id="IPR046450">
    <property type="entry name" value="PA_dom_sf"/>
</dbReference>
<keyword evidence="2" id="KW-1133">Transmembrane helix</keyword>
<comment type="caution">
    <text evidence="3">The sequence shown here is derived from an EMBL/GenBank/DDBJ whole genome shotgun (WGS) entry which is preliminary data.</text>
</comment>
<feature type="compositionally biased region" description="Basic and acidic residues" evidence="1">
    <location>
        <begin position="538"/>
        <end position="556"/>
    </location>
</feature>
<reference evidence="3" key="1">
    <citation type="submission" date="2021-02" db="EMBL/GenBank/DDBJ databases">
        <authorList>
            <person name="Nowell W R."/>
        </authorList>
    </citation>
    <scope>NUCLEOTIDE SEQUENCE</scope>
</reference>
<dbReference type="SUPFAM" id="SSF47672">
    <property type="entry name" value="Transferrin receptor-like dimerisation domain"/>
    <property type="match status" value="1"/>
</dbReference>
<sequence length="824" mass="94627">MLQLGTEERTALLLSEAADDDDDNNNDNHNVINIPLNGRNDDFPVVAKRPKTYQRHPISNAHPMLCFGLILGAFILGCLTGIIILLYRMSSDSQQGHSSLSSNVLETATNIDLSIRTKLFQSIRQTKFLALSRSIESENDAANKLYEQWKSYSSSLTHVNKLTYDINLSKFSSSNIWSGIQLTDDSNRNEFLKVNLLSTENFLSFSSLVKSGEIDGNSIYYVNYGRQEDFAYLFKNRIRFEDHEKSIVFMRRKSKIISQTEQIHQAIYYGFGGLVLFDDNENTQTTTTNDRYSFFRDWARYSSPDERQKYINGTLNNDNHLISVLILSYNDVQKIFELLQTDSNGWLTCPTEWHDKPTSLRIGGKISIMKIRLVVNVEPTKIELPVVMSSIRGTIDAEHFIMIGYQLGSIELNKIINEIIEAYINQIKNGWNPRRSILFCAWSGLDYDHYTIRRWLSDNYHFVDKNLIAYIDLGNGILANSTLNLHGSPLLEQIANRAADFVPSPLEHNHTCHHRLVTTTISNEESHHHHHDHKRKRRNDDDGHEHHMETKQQEEMKCEPHKLLDEWIKASKNQTGINKTLDIVQAIDIDSSAALFQLQYGIPSILIEMTNQQALANDIFYVSHSLSIVEREIRPEVYVAYTQFVTEIIRQLIDEPLISFNLTYYANQIDEQVIQYVAHYTREYGSVGSHIGDPSDFITTLNDLTKSIRKFQLNINQLSKNDYIHFPSINTQLIEFERLFISNDHLPGMNTIDKIYKHILIGPAFGLTNTAVPFPLLSNLLFGIAEDPPTALCDASKLFWLKLKEHIHFINRTLNGFDGLIEKI</sequence>
<feature type="region of interest" description="Disordered" evidence="1">
    <location>
        <begin position="523"/>
        <end position="556"/>
    </location>
</feature>
<evidence type="ECO:0000313" key="3">
    <source>
        <dbReference type="EMBL" id="CAF1065802.1"/>
    </source>
</evidence>
<gene>
    <name evidence="3" type="ORF">JXQ802_LOCUS17413</name>
</gene>
<protein>
    <submittedName>
        <fullName evidence="3">Uncharacterized protein</fullName>
    </submittedName>
</protein>
<dbReference type="EMBL" id="CAJNOL010000441">
    <property type="protein sequence ID" value="CAF1065802.1"/>
    <property type="molecule type" value="Genomic_DNA"/>
</dbReference>
<dbReference type="InterPro" id="IPR036757">
    <property type="entry name" value="TFR-like_dimer_dom_sf"/>
</dbReference>
<dbReference type="Gene3D" id="3.40.630.10">
    <property type="entry name" value="Zn peptidases"/>
    <property type="match status" value="1"/>
</dbReference>
<dbReference type="Gene3D" id="3.50.30.30">
    <property type="match status" value="1"/>
</dbReference>
<name>A0A814LK65_9BILA</name>
<dbReference type="SUPFAM" id="SSF52025">
    <property type="entry name" value="PA domain"/>
    <property type="match status" value="1"/>
</dbReference>
<accession>A0A814LK65</accession>
<keyword evidence="2" id="KW-0472">Membrane</keyword>
<feature type="transmembrane region" description="Helical" evidence="2">
    <location>
        <begin position="64"/>
        <end position="87"/>
    </location>
</feature>
<dbReference type="AlphaFoldDB" id="A0A814LK65"/>
<proteinExistence type="predicted"/>
<evidence type="ECO:0000313" key="4">
    <source>
        <dbReference type="Proteomes" id="UP000663870"/>
    </source>
</evidence>
<organism evidence="3 4">
    <name type="scientific">Rotaria sordida</name>
    <dbReference type="NCBI Taxonomy" id="392033"/>
    <lineage>
        <taxon>Eukaryota</taxon>
        <taxon>Metazoa</taxon>
        <taxon>Spiralia</taxon>
        <taxon>Gnathifera</taxon>
        <taxon>Rotifera</taxon>
        <taxon>Eurotatoria</taxon>
        <taxon>Bdelloidea</taxon>
        <taxon>Philodinida</taxon>
        <taxon>Philodinidae</taxon>
        <taxon>Rotaria</taxon>
    </lineage>
</organism>
<evidence type="ECO:0000256" key="2">
    <source>
        <dbReference type="SAM" id="Phobius"/>
    </source>
</evidence>
<dbReference type="Gene3D" id="1.20.930.40">
    <property type="entry name" value="Transferrin receptor-like, dimerisation domain"/>
    <property type="match status" value="1"/>
</dbReference>
<keyword evidence="4" id="KW-1185">Reference proteome</keyword>
<dbReference type="SUPFAM" id="SSF53187">
    <property type="entry name" value="Zn-dependent exopeptidases"/>
    <property type="match status" value="1"/>
</dbReference>
<feature type="compositionally biased region" description="Basic residues" evidence="1">
    <location>
        <begin position="528"/>
        <end position="537"/>
    </location>
</feature>
<dbReference type="InterPro" id="IPR039373">
    <property type="entry name" value="Peptidase_M28B"/>
</dbReference>
<dbReference type="GO" id="GO:0004180">
    <property type="term" value="F:carboxypeptidase activity"/>
    <property type="evidence" value="ECO:0007669"/>
    <property type="project" value="TreeGrafter"/>
</dbReference>
<evidence type="ECO:0000256" key="1">
    <source>
        <dbReference type="SAM" id="MobiDB-lite"/>
    </source>
</evidence>
<dbReference type="Proteomes" id="UP000663870">
    <property type="component" value="Unassembled WGS sequence"/>
</dbReference>
<dbReference type="PANTHER" id="PTHR10404">
    <property type="entry name" value="N-ACETYLATED-ALPHA-LINKED ACIDIC DIPEPTIDASE"/>
    <property type="match status" value="1"/>
</dbReference>
<keyword evidence="2" id="KW-0812">Transmembrane</keyword>
<dbReference type="PANTHER" id="PTHR10404:SF46">
    <property type="entry name" value="VACUOLAR PROTEIN SORTING-ASSOCIATED PROTEIN 70"/>
    <property type="match status" value="1"/>
</dbReference>